<dbReference type="EC" id="4.1.1.50" evidence="10"/>
<keyword evidence="6" id="KW-0865">Zymogen</keyword>
<dbReference type="Gene3D" id="3.60.90.10">
    <property type="entry name" value="S-adenosylmethionine decarboxylase"/>
    <property type="match status" value="1"/>
</dbReference>
<dbReference type="GO" id="GO:0008295">
    <property type="term" value="P:spermidine biosynthetic process"/>
    <property type="evidence" value="ECO:0007669"/>
    <property type="project" value="UniProtKB-KW"/>
</dbReference>
<sequence length="120" mass="13172">MQHVPGAFIGNHTFGELYDIAPQKLNDIRYLTELLCASATKAGATVCGTVSKQFEPQGVTVLVLLEESHASFHTYPEIGALFFDMFTCGDNCNSSDAFEFICSALDCSKHEIKTVKRGFQ</sequence>
<keyword evidence="5" id="KW-0620">Polyamine biosynthesis</keyword>
<dbReference type="Pfam" id="PF02675">
    <property type="entry name" value="AdoMet_dc"/>
    <property type="match status" value="1"/>
</dbReference>
<reference evidence="10 11" key="1">
    <citation type="submission" date="2019-09" db="EMBL/GenBank/DDBJ databases">
        <authorList>
            <person name="Chandra G."/>
            <person name="Truman W A."/>
        </authorList>
    </citation>
    <scope>NUCLEOTIDE SEQUENCE [LARGE SCALE GENOMIC DNA]</scope>
    <source>
        <strain evidence="10">PS704</strain>
    </source>
</reference>
<evidence type="ECO:0000256" key="8">
    <source>
        <dbReference type="ARBA" id="ARBA00023270"/>
    </source>
</evidence>
<evidence type="ECO:0000256" key="4">
    <source>
        <dbReference type="ARBA" id="ARBA00023066"/>
    </source>
</evidence>
<evidence type="ECO:0000256" key="3">
    <source>
        <dbReference type="ARBA" id="ARBA00022813"/>
    </source>
</evidence>
<dbReference type="OrthoDB" id="278697at2"/>
<gene>
    <name evidence="10" type="primary">speH</name>
    <name evidence="10" type="ORF">PS704_05011</name>
</gene>
<evidence type="ECO:0000256" key="2">
    <source>
        <dbReference type="ARBA" id="ARBA00022793"/>
    </source>
</evidence>
<proteinExistence type="predicted"/>
<evidence type="ECO:0000256" key="6">
    <source>
        <dbReference type="ARBA" id="ARBA00023145"/>
    </source>
</evidence>
<protein>
    <submittedName>
        <fullName evidence="10">S-adenosylmethionine decarboxylase proenzyme</fullName>
        <ecNumber evidence="10">4.1.1.50</ecNumber>
    </submittedName>
</protein>
<name>A0A5E7EWJ1_PSEFL</name>
<evidence type="ECO:0000256" key="9">
    <source>
        <dbReference type="ARBA" id="ARBA00023317"/>
    </source>
</evidence>
<keyword evidence="7 10" id="KW-0456">Lyase</keyword>
<dbReference type="GO" id="GO:0004014">
    <property type="term" value="F:adenosylmethionine decarboxylase activity"/>
    <property type="evidence" value="ECO:0007669"/>
    <property type="project" value="UniProtKB-EC"/>
</dbReference>
<keyword evidence="2" id="KW-0210">Decarboxylase</keyword>
<dbReference type="Proteomes" id="UP000326557">
    <property type="component" value="Unassembled WGS sequence"/>
</dbReference>
<organism evidence="10 11">
    <name type="scientific">Pseudomonas fluorescens</name>
    <dbReference type="NCBI Taxonomy" id="294"/>
    <lineage>
        <taxon>Bacteria</taxon>
        <taxon>Pseudomonadati</taxon>
        <taxon>Pseudomonadota</taxon>
        <taxon>Gammaproteobacteria</taxon>
        <taxon>Pseudomonadales</taxon>
        <taxon>Pseudomonadaceae</taxon>
        <taxon>Pseudomonas</taxon>
    </lineage>
</organism>
<keyword evidence="3" id="KW-0068">Autocatalytic cleavage</keyword>
<evidence type="ECO:0000313" key="11">
    <source>
        <dbReference type="Proteomes" id="UP000326557"/>
    </source>
</evidence>
<evidence type="ECO:0000256" key="7">
    <source>
        <dbReference type="ARBA" id="ARBA00023239"/>
    </source>
</evidence>
<evidence type="ECO:0000313" key="10">
    <source>
        <dbReference type="EMBL" id="VVO31054.1"/>
    </source>
</evidence>
<dbReference type="NCBIfam" id="TIGR03330">
    <property type="entry name" value="SAM_DCase_Bsu"/>
    <property type="match status" value="1"/>
</dbReference>
<dbReference type="InterPro" id="IPR003826">
    <property type="entry name" value="AdoMetDC_fam_prok"/>
</dbReference>
<dbReference type="EMBL" id="CABVHP010000020">
    <property type="protein sequence ID" value="VVO31054.1"/>
    <property type="molecule type" value="Genomic_DNA"/>
</dbReference>
<evidence type="ECO:0000256" key="5">
    <source>
        <dbReference type="ARBA" id="ARBA00023115"/>
    </source>
</evidence>
<evidence type="ECO:0000256" key="1">
    <source>
        <dbReference type="ARBA" id="ARBA00001928"/>
    </source>
</evidence>
<keyword evidence="9" id="KW-0670">Pyruvate</keyword>
<dbReference type="SUPFAM" id="SSF56276">
    <property type="entry name" value="S-adenosylmethionine decarboxylase"/>
    <property type="match status" value="1"/>
</dbReference>
<dbReference type="AlphaFoldDB" id="A0A5E7EWJ1"/>
<dbReference type="InterPro" id="IPR016067">
    <property type="entry name" value="S-AdoMet_deCO2ase_core"/>
</dbReference>
<dbReference type="InterPro" id="IPR017716">
    <property type="entry name" value="S-AdoMet_deCOase_pro-enz"/>
</dbReference>
<keyword evidence="8" id="KW-0704">Schiff base</keyword>
<accession>A0A5E7EWJ1</accession>
<dbReference type="RefSeq" id="WP_150631765.1">
    <property type="nucleotide sequence ID" value="NZ_CABVHI010000015.1"/>
</dbReference>
<keyword evidence="4" id="KW-0745">Spermidine biosynthesis</keyword>
<dbReference type="PANTHER" id="PTHR33866">
    <property type="entry name" value="S-ADENOSYLMETHIONINE DECARBOXYLASE PROENZYME"/>
    <property type="match status" value="1"/>
</dbReference>
<dbReference type="GO" id="GO:0005829">
    <property type="term" value="C:cytosol"/>
    <property type="evidence" value="ECO:0007669"/>
    <property type="project" value="TreeGrafter"/>
</dbReference>
<dbReference type="PANTHER" id="PTHR33866:SF2">
    <property type="entry name" value="S-ADENOSYLMETHIONINE DECARBOXYLASE PROENZYME"/>
    <property type="match status" value="1"/>
</dbReference>
<comment type="cofactor">
    <cofactor evidence="1">
        <name>pyruvate</name>
        <dbReference type="ChEBI" id="CHEBI:15361"/>
    </cofactor>
</comment>